<evidence type="ECO:0000259" key="5">
    <source>
        <dbReference type="SMART" id="SM00534"/>
    </source>
</evidence>
<organism evidence="6 7">
    <name type="scientific">Acanthopleuribacter pedis</name>
    <dbReference type="NCBI Taxonomy" id="442870"/>
    <lineage>
        <taxon>Bacteria</taxon>
        <taxon>Pseudomonadati</taxon>
        <taxon>Acidobacteriota</taxon>
        <taxon>Holophagae</taxon>
        <taxon>Acanthopleuribacterales</taxon>
        <taxon>Acanthopleuribacteraceae</taxon>
        <taxon>Acanthopleuribacter</taxon>
    </lineage>
</organism>
<feature type="domain" description="DNA mismatch repair proteins mutS family" evidence="5">
    <location>
        <begin position="440"/>
        <end position="625"/>
    </location>
</feature>
<dbReference type="EMBL" id="JAFREP010000008">
    <property type="protein sequence ID" value="MBO1319176.1"/>
    <property type="molecule type" value="Genomic_DNA"/>
</dbReference>
<dbReference type="SUPFAM" id="SSF52540">
    <property type="entry name" value="P-loop containing nucleoside triphosphate hydrolases"/>
    <property type="match status" value="1"/>
</dbReference>
<dbReference type="SMART" id="SM00534">
    <property type="entry name" value="MUTSac"/>
    <property type="match status" value="1"/>
</dbReference>
<keyword evidence="4" id="KW-0812">Transmembrane</keyword>
<keyword evidence="3" id="KW-0238">DNA-binding</keyword>
<dbReference type="GO" id="GO:0005524">
    <property type="term" value="F:ATP binding"/>
    <property type="evidence" value="ECO:0007669"/>
    <property type="project" value="UniProtKB-KW"/>
</dbReference>
<dbReference type="PANTHER" id="PTHR11361:SF99">
    <property type="entry name" value="DNA MISMATCH REPAIR PROTEIN"/>
    <property type="match status" value="1"/>
</dbReference>
<name>A0A8J7U5C4_9BACT</name>
<feature type="transmembrane region" description="Helical" evidence="4">
    <location>
        <begin position="55"/>
        <end position="74"/>
    </location>
</feature>
<feature type="transmembrane region" description="Helical" evidence="4">
    <location>
        <begin position="216"/>
        <end position="237"/>
    </location>
</feature>
<evidence type="ECO:0000256" key="2">
    <source>
        <dbReference type="ARBA" id="ARBA00022840"/>
    </source>
</evidence>
<evidence type="ECO:0000313" key="7">
    <source>
        <dbReference type="Proteomes" id="UP000664417"/>
    </source>
</evidence>
<evidence type="ECO:0000256" key="4">
    <source>
        <dbReference type="SAM" id="Phobius"/>
    </source>
</evidence>
<dbReference type="AlphaFoldDB" id="A0A8J7U5C4"/>
<dbReference type="GO" id="GO:0030983">
    <property type="term" value="F:mismatched DNA binding"/>
    <property type="evidence" value="ECO:0007669"/>
    <property type="project" value="InterPro"/>
</dbReference>
<dbReference type="PANTHER" id="PTHR11361">
    <property type="entry name" value="DNA MISMATCH REPAIR PROTEIN MUTS FAMILY MEMBER"/>
    <property type="match status" value="1"/>
</dbReference>
<dbReference type="InterPro" id="IPR045076">
    <property type="entry name" value="MutS"/>
</dbReference>
<keyword evidence="2" id="KW-0067">ATP-binding</keyword>
<evidence type="ECO:0000313" key="6">
    <source>
        <dbReference type="EMBL" id="MBO1319176.1"/>
    </source>
</evidence>
<feature type="transmembrane region" description="Helical" evidence="4">
    <location>
        <begin position="27"/>
        <end position="49"/>
    </location>
</feature>
<reference evidence="6" key="1">
    <citation type="submission" date="2021-03" db="EMBL/GenBank/DDBJ databases">
        <authorList>
            <person name="Wang G."/>
        </authorList>
    </citation>
    <scope>NUCLEOTIDE SEQUENCE</scope>
    <source>
        <strain evidence="6">KCTC 12899</strain>
    </source>
</reference>
<dbReference type="Proteomes" id="UP000664417">
    <property type="component" value="Unassembled WGS sequence"/>
</dbReference>
<dbReference type="InterPro" id="IPR000432">
    <property type="entry name" value="DNA_mismatch_repair_MutS_C"/>
</dbReference>
<sequence length="625" mass="70438">MAWTPEQVITRRIAVYRAREARIQARINLLALVRIAVFLVMVVGGALLFSPAVRWLGLLAFFVSAGAFLALMVVHDRCYRFRENCRFNLREAENDLARVTGRLADVNVTQPIAFPPDHPFAGDLDFTTPFSVLKLIDNCFHQRTKALLRAWIDGHDDAATIAARQAAVADLAPRKRMRARLSLAAWLDSRPDLDPADLAAWLREPEPWTLSLPAYLFGRLSAAAALGYFALLFVVNSPALVGPGDALFAWKATLDSLFLPVIGWQVAVFAFFDFFQRRFYAAFMQRGRTITAVCGVMSQFERLRPEAPLLKEIHAGLSLSGQSATERLNQLLVINERLQYRANGFAHVLLNVLFLWDQHQLRRLAGWRRHHGQALPTWGEQVFPIEALSALANFHYLFPEYPFPKVIDADAVHIDAVNLAHPGIAAASRVGNDYQLLGNGLLHLVTGSNMSGKSTFLRTCGVNLVLARLGAPVCAESLTCNVPRIWTSIRIQDSLADGVSYFYAEVKRIKLILDEIARDTAPAFYLLDEILKGTNSRERLIACRAMVDFLIHHKASGLITTHDLELISLEGEYQGEILNYHFQEHIEDEEMFFDYRLKRGRLTSTNALRVLRFAQVPLEFERFEK</sequence>
<keyword evidence="7" id="KW-1185">Reference proteome</keyword>
<comment type="caution">
    <text evidence="6">The sequence shown here is derived from an EMBL/GenBank/DDBJ whole genome shotgun (WGS) entry which is preliminary data.</text>
</comment>
<keyword evidence="4" id="KW-1133">Transmembrane helix</keyword>
<dbReference type="GO" id="GO:0140664">
    <property type="term" value="F:ATP-dependent DNA damage sensor activity"/>
    <property type="evidence" value="ECO:0007669"/>
    <property type="project" value="InterPro"/>
</dbReference>
<dbReference type="InterPro" id="IPR027417">
    <property type="entry name" value="P-loop_NTPase"/>
</dbReference>
<dbReference type="GO" id="GO:0006298">
    <property type="term" value="P:mismatch repair"/>
    <property type="evidence" value="ECO:0007669"/>
    <property type="project" value="InterPro"/>
</dbReference>
<dbReference type="Gene3D" id="3.40.50.300">
    <property type="entry name" value="P-loop containing nucleotide triphosphate hydrolases"/>
    <property type="match status" value="1"/>
</dbReference>
<protein>
    <recommendedName>
        <fullName evidence="5">DNA mismatch repair proteins mutS family domain-containing protein</fullName>
    </recommendedName>
</protein>
<proteinExistence type="predicted"/>
<keyword evidence="4" id="KW-0472">Membrane</keyword>
<accession>A0A8J7U5C4</accession>
<feature type="transmembrane region" description="Helical" evidence="4">
    <location>
        <begin position="257"/>
        <end position="275"/>
    </location>
</feature>
<dbReference type="GO" id="GO:0005829">
    <property type="term" value="C:cytosol"/>
    <property type="evidence" value="ECO:0007669"/>
    <property type="project" value="TreeGrafter"/>
</dbReference>
<keyword evidence="1" id="KW-0547">Nucleotide-binding</keyword>
<gene>
    <name evidence="6" type="ORF">J3U88_11955</name>
</gene>
<evidence type="ECO:0000256" key="3">
    <source>
        <dbReference type="ARBA" id="ARBA00023125"/>
    </source>
</evidence>
<dbReference type="Pfam" id="PF00488">
    <property type="entry name" value="MutS_V"/>
    <property type="match status" value="1"/>
</dbReference>
<dbReference type="RefSeq" id="WP_207858995.1">
    <property type="nucleotide sequence ID" value="NZ_JAFREP010000008.1"/>
</dbReference>
<evidence type="ECO:0000256" key="1">
    <source>
        <dbReference type="ARBA" id="ARBA00022741"/>
    </source>
</evidence>